<accession>A0ABD1UYV5</accession>
<dbReference type="Proteomes" id="UP001604277">
    <property type="component" value="Unassembled WGS sequence"/>
</dbReference>
<gene>
    <name evidence="1" type="ORF">Fot_22707</name>
</gene>
<proteinExistence type="predicted"/>
<evidence type="ECO:0000313" key="1">
    <source>
        <dbReference type="EMBL" id="KAL2530106.1"/>
    </source>
</evidence>
<sequence length="100" mass="11142">MADLISDKDVKSLRTQKKRGFLRSAHCSVLALEVGLVMFPGKEEEMTDDINESANEQQLLEVTPLEEILVDDPDAGLQIMMSVLGVKLRRQICGLEDGRL</sequence>
<comment type="caution">
    <text evidence="1">The sequence shown here is derived from an EMBL/GenBank/DDBJ whole genome shotgun (WGS) entry which is preliminary data.</text>
</comment>
<reference evidence="2" key="1">
    <citation type="submission" date="2024-07" db="EMBL/GenBank/DDBJ databases">
        <title>Two chromosome-level genome assemblies of Korean endemic species Abeliophyllum distichum and Forsythia ovata (Oleaceae).</title>
        <authorList>
            <person name="Jang H."/>
        </authorList>
    </citation>
    <scope>NUCLEOTIDE SEQUENCE [LARGE SCALE GENOMIC DNA]</scope>
</reference>
<name>A0ABD1UYV5_9LAMI</name>
<evidence type="ECO:0000313" key="2">
    <source>
        <dbReference type="Proteomes" id="UP001604277"/>
    </source>
</evidence>
<dbReference type="AlphaFoldDB" id="A0ABD1UYV5"/>
<dbReference type="EMBL" id="JBFOLJ010000006">
    <property type="protein sequence ID" value="KAL2530106.1"/>
    <property type="molecule type" value="Genomic_DNA"/>
</dbReference>
<organism evidence="1 2">
    <name type="scientific">Forsythia ovata</name>
    <dbReference type="NCBI Taxonomy" id="205694"/>
    <lineage>
        <taxon>Eukaryota</taxon>
        <taxon>Viridiplantae</taxon>
        <taxon>Streptophyta</taxon>
        <taxon>Embryophyta</taxon>
        <taxon>Tracheophyta</taxon>
        <taxon>Spermatophyta</taxon>
        <taxon>Magnoliopsida</taxon>
        <taxon>eudicotyledons</taxon>
        <taxon>Gunneridae</taxon>
        <taxon>Pentapetalae</taxon>
        <taxon>asterids</taxon>
        <taxon>lamiids</taxon>
        <taxon>Lamiales</taxon>
        <taxon>Oleaceae</taxon>
        <taxon>Forsythieae</taxon>
        <taxon>Forsythia</taxon>
    </lineage>
</organism>
<protein>
    <submittedName>
        <fullName evidence="1">Uncharacterized protein</fullName>
    </submittedName>
</protein>
<keyword evidence="2" id="KW-1185">Reference proteome</keyword>